<feature type="transmembrane region" description="Helical" evidence="5">
    <location>
        <begin position="78"/>
        <end position="95"/>
    </location>
</feature>
<feature type="transmembrane region" description="Helical" evidence="5">
    <location>
        <begin position="241"/>
        <end position="260"/>
    </location>
</feature>
<comment type="caution">
    <text evidence="6">The sequence shown here is derived from an EMBL/GenBank/DDBJ whole genome shotgun (WGS) entry which is preliminary data.</text>
</comment>
<evidence type="ECO:0000256" key="2">
    <source>
        <dbReference type="ARBA" id="ARBA00022692"/>
    </source>
</evidence>
<evidence type="ECO:0000313" key="6">
    <source>
        <dbReference type="EMBL" id="MCG2461203.1"/>
    </source>
</evidence>
<accession>A0AAE3JRD1</accession>
<dbReference type="GO" id="GO:0022857">
    <property type="term" value="F:transmembrane transporter activity"/>
    <property type="evidence" value="ECO:0007669"/>
    <property type="project" value="InterPro"/>
</dbReference>
<proteinExistence type="predicted"/>
<dbReference type="PANTHER" id="PTHR23514">
    <property type="entry name" value="BYPASS OF STOP CODON PROTEIN 6"/>
    <property type="match status" value="1"/>
</dbReference>
<feature type="transmembrane region" description="Helical" evidence="5">
    <location>
        <begin position="272"/>
        <end position="289"/>
    </location>
</feature>
<feature type="transmembrane region" description="Helical" evidence="5">
    <location>
        <begin position="356"/>
        <end position="377"/>
    </location>
</feature>
<evidence type="ECO:0000256" key="4">
    <source>
        <dbReference type="ARBA" id="ARBA00023136"/>
    </source>
</evidence>
<keyword evidence="4 5" id="KW-0472">Membrane</keyword>
<dbReference type="GO" id="GO:0016020">
    <property type="term" value="C:membrane"/>
    <property type="evidence" value="ECO:0007669"/>
    <property type="project" value="UniProtKB-SubCell"/>
</dbReference>
<dbReference type="InterPro" id="IPR036259">
    <property type="entry name" value="MFS_trans_sf"/>
</dbReference>
<evidence type="ECO:0000256" key="1">
    <source>
        <dbReference type="ARBA" id="ARBA00004141"/>
    </source>
</evidence>
<dbReference type="SUPFAM" id="SSF103473">
    <property type="entry name" value="MFS general substrate transporter"/>
    <property type="match status" value="1"/>
</dbReference>
<keyword evidence="2 5" id="KW-0812">Transmembrane</keyword>
<dbReference type="CDD" id="cd17393">
    <property type="entry name" value="MFS_MosC_like"/>
    <property type="match status" value="1"/>
</dbReference>
<dbReference type="RefSeq" id="WP_317902350.1">
    <property type="nucleotide sequence ID" value="NZ_JAIRBC010000014.1"/>
</dbReference>
<dbReference type="InterPro" id="IPR051788">
    <property type="entry name" value="MFS_Transporter"/>
</dbReference>
<feature type="transmembrane region" description="Helical" evidence="5">
    <location>
        <begin position="101"/>
        <end position="123"/>
    </location>
</feature>
<evidence type="ECO:0000256" key="3">
    <source>
        <dbReference type="ARBA" id="ARBA00022989"/>
    </source>
</evidence>
<sequence>MKSLQLILANPRYLGPALVFASLNVLFGTWAIYIPLVKENLQIDNASLGFAIFFLALGTFTIFPIASKIINKVGVGRSTWMGVISICITALLPLLVDSYYALMPCLFLFGAANGFTDISMNTLVTEIEKEDHKKFMSAAHGFFSLGGVLAGLGSFLIPVINNPALHMGLAATFVIVINYIFHKNYRSIKAAPIEKKPFSFRNFQPLLILGLVSFIIMGSEGGVIDWSGLYLKEVSMAPEQLWGAGFLGFSITMTLGRFLGDGISLRIGSVRIVGLGALLAIVGYVLVLTTSMNLAILGFGMVGLGLSVIIPELFRIGGNINGVESSQGISFIAGTGYLGFLSGPVVLGFLAESASLKLSFATLLGCAIVVLGATFVLGRKKAL</sequence>
<feature type="transmembrane region" description="Helical" evidence="5">
    <location>
        <begin position="295"/>
        <end position="316"/>
    </location>
</feature>
<name>A0AAE3JRD1_9FLAO</name>
<reference evidence="6" key="1">
    <citation type="submission" date="2023-02" db="EMBL/GenBank/DDBJ databases">
        <title>Genome of Flavobacteriaceae gen. nov. sp. strain F89.</title>
        <authorList>
            <person name="Wang Y."/>
        </authorList>
    </citation>
    <scope>NUCLEOTIDE SEQUENCE</scope>
    <source>
        <strain evidence="6">F89</strain>
    </source>
</reference>
<dbReference type="PANTHER" id="PTHR23514:SF13">
    <property type="entry name" value="INNER MEMBRANE PROTEIN YBJJ"/>
    <property type="match status" value="1"/>
</dbReference>
<dbReference type="Proteomes" id="UP001200642">
    <property type="component" value="Unassembled WGS sequence"/>
</dbReference>
<keyword evidence="7" id="KW-1185">Reference proteome</keyword>
<protein>
    <submittedName>
        <fullName evidence="6">MFS transporter</fullName>
    </submittedName>
</protein>
<dbReference type="Gene3D" id="1.20.1250.20">
    <property type="entry name" value="MFS general substrate transporter like domains"/>
    <property type="match status" value="2"/>
</dbReference>
<feature type="transmembrane region" description="Helical" evidence="5">
    <location>
        <begin position="202"/>
        <end position="221"/>
    </location>
</feature>
<feature type="transmembrane region" description="Helical" evidence="5">
    <location>
        <begin position="46"/>
        <end position="66"/>
    </location>
</feature>
<gene>
    <name evidence="6" type="ORF">K8352_10625</name>
</gene>
<dbReference type="Pfam" id="PF07690">
    <property type="entry name" value="MFS_1"/>
    <property type="match status" value="1"/>
</dbReference>
<comment type="subcellular location">
    <subcellularLocation>
        <location evidence="1">Membrane</location>
        <topology evidence="1">Multi-pass membrane protein</topology>
    </subcellularLocation>
</comment>
<evidence type="ECO:0000313" key="7">
    <source>
        <dbReference type="Proteomes" id="UP001200642"/>
    </source>
</evidence>
<feature type="transmembrane region" description="Helical" evidence="5">
    <location>
        <begin position="163"/>
        <end position="181"/>
    </location>
</feature>
<feature type="transmembrane region" description="Helical" evidence="5">
    <location>
        <begin position="135"/>
        <end position="157"/>
    </location>
</feature>
<dbReference type="InterPro" id="IPR011701">
    <property type="entry name" value="MFS"/>
</dbReference>
<organism evidence="6 7">
    <name type="scientific">Cerina litoralis</name>
    <dbReference type="NCBI Taxonomy" id="2874477"/>
    <lineage>
        <taxon>Bacteria</taxon>
        <taxon>Pseudomonadati</taxon>
        <taxon>Bacteroidota</taxon>
        <taxon>Flavobacteriia</taxon>
        <taxon>Flavobacteriales</taxon>
        <taxon>Flavobacteriaceae</taxon>
        <taxon>Cerina</taxon>
    </lineage>
</organism>
<dbReference type="AlphaFoldDB" id="A0AAE3JRD1"/>
<dbReference type="EMBL" id="JAIRBC010000014">
    <property type="protein sequence ID" value="MCG2461203.1"/>
    <property type="molecule type" value="Genomic_DNA"/>
</dbReference>
<evidence type="ECO:0000256" key="5">
    <source>
        <dbReference type="SAM" id="Phobius"/>
    </source>
</evidence>
<feature type="transmembrane region" description="Helical" evidence="5">
    <location>
        <begin position="328"/>
        <end position="350"/>
    </location>
</feature>
<feature type="transmembrane region" description="Helical" evidence="5">
    <location>
        <begin position="12"/>
        <end position="34"/>
    </location>
</feature>
<keyword evidence="3 5" id="KW-1133">Transmembrane helix</keyword>